<dbReference type="InterPro" id="IPR036388">
    <property type="entry name" value="WH-like_DNA-bd_sf"/>
</dbReference>
<dbReference type="InterPro" id="IPR011663">
    <property type="entry name" value="UTRA"/>
</dbReference>
<evidence type="ECO:0000313" key="5">
    <source>
        <dbReference type="EMBL" id="KZU04488.1"/>
    </source>
</evidence>
<dbReference type="PATRIC" id="fig|1590.142.peg.403"/>
<evidence type="ECO:0000256" key="2">
    <source>
        <dbReference type="ARBA" id="ARBA00023125"/>
    </source>
</evidence>
<dbReference type="EMBL" id="CP066817">
    <property type="protein sequence ID" value="QQM61319.1"/>
    <property type="molecule type" value="Genomic_DNA"/>
</dbReference>
<dbReference type="Pfam" id="PF00392">
    <property type="entry name" value="GntR"/>
    <property type="match status" value="1"/>
</dbReference>
<evidence type="ECO:0000313" key="7">
    <source>
        <dbReference type="EMBL" id="KZV03398.1"/>
    </source>
</evidence>
<dbReference type="AlphaFoldDB" id="A0A0G9GSA0"/>
<reference evidence="9 10" key="1">
    <citation type="submission" date="2016-03" db="EMBL/GenBank/DDBJ databases">
        <title>Comparative genomics of 54 Lactobacillus plantarum strains reveals genomic uncoupling from niche constraints.</title>
        <authorList>
            <person name="Martino M.E."/>
        </authorList>
    </citation>
    <scope>NUCLEOTIDE SEQUENCE [LARGE SCALE GENOMIC DNA]</scope>
    <source>
        <strain evidence="6 10">19.1</strain>
        <strain evidence="7 9">NAB2</strain>
        <strain evidence="5 11">Nizo2260</strain>
    </source>
</reference>
<dbReference type="GO" id="GO:0045892">
    <property type="term" value="P:negative regulation of DNA-templated transcription"/>
    <property type="evidence" value="ECO:0007669"/>
    <property type="project" value="TreeGrafter"/>
</dbReference>
<accession>A0A0G9GSA0</accession>
<dbReference type="SMART" id="SM00345">
    <property type="entry name" value="HTH_GNTR"/>
    <property type="match status" value="1"/>
</dbReference>
<feature type="domain" description="HTH gntR-type" evidence="4">
    <location>
        <begin position="1"/>
        <end position="65"/>
    </location>
</feature>
<reference evidence="8 12" key="2">
    <citation type="submission" date="2020-12" db="EMBL/GenBank/DDBJ databases">
        <title>Whole genome sequencing of Lactobacillus plantarum PC518.</title>
        <authorList>
            <person name="Guo Q."/>
        </authorList>
    </citation>
    <scope>NUCLEOTIDE SEQUENCE [LARGE SCALE GENOMIC DNA]</scope>
    <source>
        <strain evidence="8 12">PC518</strain>
    </source>
</reference>
<dbReference type="Proteomes" id="UP000076989">
    <property type="component" value="Unassembled WGS sequence"/>
</dbReference>
<dbReference type="GO" id="GO:0003700">
    <property type="term" value="F:DNA-binding transcription factor activity"/>
    <property type="evidence" value="ECO:0007669"/>
    <property type="project" value="InterPro"/>
</dbReference>
<evidence type="ECO:0000256" key="3">
    <source>
        <dbReference type="ARBA" id="ARBA00023163"/>
    </source>
</evidence>
<dbReference type="RefSeq" id="WP_003641997.1">
    <property type="nucleotide sequence ID" value="NZ_AP018405.1"/>
</dbReference>
<dbReference type="SUPFAM" id="SSF64288">
    <property type="entry name" value="Chorismate lyase-like"/>
    <property type="match status" value="1"/>
</dbReference>
<dbReference type="PANTHER" id="PTHR44846:SF4">
    <property type="entry name" value="HTH GNTR-TYPE DOMAIN-CONTAINING PROTEIN"/>
    <property type="match status" value="1"/>
</dbReference>
<dbReference type="OMA" id="IDINYTC"/>
<evidence type="ECO:0000259" key="4">
    <source>
        <dbReference type="PROSITE" id="PS50949"/>
    </source>
</evidence>
<dbReference type="InterPro" id="IPR028978">
    <property type="entry name" value="Chorismate_lyase_/UTRA_dom_sf"/>
</dbReference>
<evidence type="ECO:0000313" key="10">
    <source>
        <dbReference type="Proteomes" id="UP000076882"/>
    </source>
</evidence>
<dbReference type="KEGG" id="lpb:SH83_01910"/>
<evidence type="ECO:0000313" key="11">
    <source>
        <dbReference type="Proteomes" id="UP000076989"/>
    </source>
</evidence>
<dbReference type="EMBL" id="LUXO01000025">
    <property type="protein sequence ID" value="KZV03398.1"/>
    <property type="molecule type" value="Genomic_DNA"/>
</dbReference>
<dbReference type="InterPro" id="IPR050679">
    <property type="entry name" value="Bact_HTH_transcr_reg"/>
</dbReference>
<dbReference type="InterPro" id="IPR000524">
    <property type="entry name" value="Tscrpt_reg_HTH_GntR"/>
</dbReference>
<dbReference type="GeneID" id="77217068"/>
<dbReference type="PROSITE" id="PS50949">
    <property type="entry name" value="HTH_GNTR"/>
    <property type="match status" value="1"/>
</dbReference>
<dbReference type="PRINTS" id="PR00035">
    <property type="entry name" value="HTHGNTR"/>
</dbReference>
<keyword evidence="2" id="KW-0238">DNA-binding</keyword>
<dbReference type="Pfam" id="PF07702">
    <property type="entry name" value="UTRA"/>
    <property type="match status" value="1"/>
</dbReference>
<organism evidence="6 10">
    <name type="scientific">Lactiplantibacillus plantarum</name>
    <name type="common">Lactobacillus plantarum</name>
    <dbReference type="NCBI Taxonomy" id="1590"/>
    <lineage>
        <taxon>Bacteria</taxon>
        <taxon>Bacillati</taxon>
        <taxon>Bacillota</taxon>
        <taxon>Bacilli</taxon>
        <taxon>Lactobacillales</taxon>
        <taxon>Lactobacillaceae</taxon>
        <taxon>Lactiplantibacillus</taxon>
    </lineage>
</organism>
<dbReference type="Proteomes" id="UP000595466">
    <property type="component" value="Chromosome"/>
</dbReference>
<dbReference type="EMBL" id="LUXM01000003">
    <property type="protein sequence ID" value="KZU98660.1"/>
    <property type="molecule type" value="Genomic_DNA"/>
</dbReference>
<evidence type="ECO:0000313" key="6">
    <source>
        <dbReference type="EMBL" id="KZU98660.1"/>
    </source>
</evidence>
<dbReference type="Proteomes" id="UP000076882">
    <property type="component" value="Unassembled WGS sequence"/>
</dbReference>
<evidence type="ECO:0000313" key="9">
    <source>
        <dbReference type="Proteomes" id="UP000076872"/>
    </source>
</evidence>
<dbReference type="EMBL" id="LUWI01000019">
    <property type="protein sequence ID" value="KZU04488.1"/>
    <property type="molecule type" value="Genomic_DNA"/>
</dbReference>
<evidence type="ECO:0000313" key="12">
    <source>
        <dbReference type="Proteomes" id="UP000595466"/>
    </source>
</evidence>
<dbReference type="GO" id="GO:0003677">
    <property type="term" value="F:DNA binding"/>
    <property type="evidence" value="ECO:0007669"/>
    <property type="project" value="UniProtKB-KW"/>
</dbReference>
<dbReference type="SMART" id="SM00866">
    <property type="entry name" value="UTRA"/>
    <property type="match status" value="1"/>
</dbReference>
<dbReference type="PANTHER" id="PTHR44846">
    <property type="entry name" value="MANNOSYL-D-GLYCERATE TRANSPORT/METABOLISM SYSTEM REPRESSOR MNGR-RELATED"/>
    <property type="match status" value="1"/>
</dbReference>
<evidence type="ECO:0000313" key="8">
    <source>
        <dbReference type="EMBL" id="QQM61319.1"/>
    </source>
</evidence>
<proteinExistence type="predicted"/>
<dbReference type="SUPFAM" id="SSF46785">
    <property type="entry name" value="Winged helix' DNA-binding domain"/>
    <property type="match status" value="1"/>
</dbReference>
<keyword evidence="3" id="KW-0804">Transcription</keyword>
<name>A0A0G9GSA0_LACPN</name>
<dbReference type="CDD" id="cd07377">
    <property type="entry name" value="WHTH_GntR"/>
    <property type="match status" value="1"/>
</dbReference>
<gene>
    <name evidence="8" type="ORF">JH395_01825</name>
    <name evidence="6" type="ORF">Lp19_0140</name>
    <name evidence="7" type="ORF">NAB2_1406</name>
    <name evidence="5" type="ORF">Nizo2260_1421</name>
</gene>
<evidence type="ECO:0000256" key="1">
    <source>
        <dbReference type="ARBA" id="ARBA00023015"/>
    </source>
</evidence>
<dbReference type="Proteomes" id="UP000076872">
    <property type="component" value="Unassembled WGS sequence"/>
</dbReference>
<dbReference type="InterPro" id="IPR036390">
    <property type="entry name" value="WH_DNA-bd_sf"/>
</dbReference>
<dbReference type="Gene3D" id="1.10.10.10">
    <property type="entry name" value="Winged helix-like DNA-binding domain superfamily/Winged helix DNA-binding domain"/>
    <property type="match status" value="1"/>
</dbReference>
<protein>
    <submittedName>
        <fullName evidence="5 8">Transcriptional regulator</fullName>
    </submittedName>
    <submittedName>
        <fullName evidence="6">Transcription regulator</fullName>
    </submittedName>
</protein>
<dbReference type="Gene3D" id="3.40.1410.10">
    <property type="entry name" value="Chorismate lyase-like"/>
    <property type="match status" value="1"/>
</dbReference>
<keyword evidence="1" id="KW-0805">Transcription regulation</keyword>
<sequence length="236" mass="26707">MYQAIAQAIIKSIMADEYPTKLPTEKVLMAQYNASRNTIRKAIDVVFRHGLLRRVQGSGNFIIKQPQNTKKVLNLSIGFDQSAMVEGGPLVSKVVTFDKVTADETLAQQGNIALGDEVYRVVRLRYLNDILYDLEESYFPRTVVPFLSSESVQHSIFAFLREAYGITGSTTENYVHQVRVDAQRAELIGCPDGDKTLCLEAINYLANGTVFNFSRTFFVYPDLELYYHTENIDLQN</sequence>